<dbReference type="GO" id="GO:0006814">
    <property type="term" value="P:sodium ion transport"/>
    <property type="evidence" value="ECO:0007669"/>
    <property type="project" value="UniProtKB-KW"/>
</dbReference>
<proteinExistence type="inferred from homology"/>
<dbReference type="InterPro" id="IPR056148">
    <property type="entry name" value="NQRA_2nd"/>
</dbReference>
<evidence type="ECO:0000256" key="5">
    <source>
        <dbReference type="ARBA" id="ARBA00023065"/>
    </source>
</evidence>
<dbReference type="Pfam" id="PF05896">
    <property type="entry name" value="NQRA_N"/>
    <property type="match status" value="1"/>
</dbReference>
<dbReference type="Pfam" id="PF24836">
    <property type="entry name" value="NQRA_2nd"/>
    <property type="match status" value="1"/>
</dbReference>
<sequence>MTNRIKLRKGLDIRLKGKAAEEYLPVKKPEFYALVPDDFTGVTPKVVVKEQEYVMAGGALFVDKNHPEVKFVSPVSGVVTSVERGERRKLLNITVQAAEEQDYEEFGKKEVSRMSGEEVKAVLMQAGLFAFFRQRPYDVIANPEVIPKAIFISAFDSKPLAPDFEFVLAGEEANFQTGLDALAKMAKTYLGISAKQQATALTQAKNVTVNVFDGPHPAGNVSVQIHHVSPVNKGETVWVMGAEEVLFIGRLFNTGRTDFTRTVALTGSEVKKPAYCKLQVGALLTDVFSKNKVATEKELRYISGNVLTGKCISPNGFLGAFHNQLTVIPEGRETHEFLGWITPRLTHFSLNRSYFSWLFELFMRREYVIDARIKGGRRHMIMSHEYDRLLSMDILPEYLLKAIITNDIDRMEQLGMYEIAPEDFALCEFACSSKQELQRNDYYRHDTFAVYRIVDMRSRF</sequence>
<keyword evidence="2" id="KW-1278">Translocase</keyword>
<dbReference type="InterPro" id="IPR056147">
    <property type="entry name" value="NQRA_N"/>
</dbReference>
<evidence type="ECO:0000256" key="4">
    <source>
        <dbReference type="ARBA" id="ARBA00023053"/>
    </source>
</evidence>
<evidence type="ECO:0000256" key="7">
    <source>
        <dbReference type="ARBA" id="ARBA00023201"/>
    </source>
</evidence>
<dbReference type="HAMAP" id="MF_00425">
    <property type="entry name" value="NqrA"/>
    <property type="match status" value="1"/>
</dbReference>
<name>A0A5J4S2Z8_9ZZZZ</name>
<dbReference type="InterPro" id="IPR022615">
    <property type="entry name" value="NqrA_C_domain"/>
</dbReference>
<feature type="domain" description="NqrA N-terminal barrel-sandwich hybrid" evidence="8">
    <location>
        <begin position="5"/>
        <end position="97"/>
    </location>
</feature>
<dbReference type="NCBIfam" id="TIGR01936">
    <property type="entry name" value="nqrA"/>
    <property type="match status" value="1"/>
</dbReference>
<evidence type="ECO:0000256" key="3">
    <source>
        <dbReference type="ARBA" id="ARBA00023027"/>
    </source>
</evidence>
<evidence type="ECO:0000259" key="10">
    <source>
        <dbReference type="Pfam" id="PF24836"/>
    </source>
</evidence>
<dbReference type="EMBL" id="SNRY01000450">
    <property type="protein sequence ID" value="KAA6340577.1"/>
    <property type="molecule type" value="Genomic_DNA"/>
</dbReference>
<dbReference type="InterPro" id="IPR008703">
    <property type="entry name" value="NqrA"/>
</dbReference>
<protein>
    <submittedName>
        <fullName evidence="11">Na+-transporting NADH:ubiquinone oxidoreductase subunit A</fullName>
    </submittedName>
</protein>
<accession>A0A5J4S2Z8</accession>
<evidence type="ECO:0000313" key="11">
    <source>
        <dbReference type="EMBL" id="KAA6340577.1"/>
    </source>
</evidence>
<dbReference type="GO" id="GO:0016655">
    <property type="term" value="F:oxidoreductase activity, acting on NAD(P)H, quinone or similar compound as acceptor"/>
    <property type="evidence" value="ECO:0007669"/>
    <property type="project" value="InterPro"/>
</dbReference>
<dbReference type="NCBIfam" id="NF003761">
    <property type="entry name" value="PRK05352.1-4"/>
    <property type="match status" value="1"/>
</dbReference>
<evidence type="ECO:0000256" key="1">
    <source>
        <dbReference type="ARBA" id="ARBA00022448"/>
    </source>
</evidence>
<dbReference type="PANTHER" id="PTHR37839:SF1">
    <property type="entry name" value="NA(+)-TRANSLOCATING NADH-QUINONE REDUCTASE SUBUNIT A"/>
    <property type="match status" value="1"/>
</dbReference>
<keyword evidence="1" id="KW-0813">Transport</keyword>
<feature type="domain" description="Na(+)-translocating NADH-quinone reductase subunit A C-terminal" evidence="9">
    <location>
        <begin position="262"/>
        <end position="310"/>
    </location>
</feature>
<evidence type="ECO:0000256" key="2">
    <source>
        <dbReference type="ARBA" id="ARBA00022967"/>
    </source>
</evidence>
<dbReference type="AlphaFoldDB" id="A0A5J4S2Z8"/>
<reference evidence="11" key="1">
    <citation type="submission" date="2019-03" db="EMBL/GenBank/DDBJ databases">
        <title>Single cell metagenomics reveals metabolic interactions within the superorganism composed of flagellate Streblomastix strix and complex community of Bacteroidetes bacteria on its surface.</title>
        <authorList>
            <person name="Treitli S.C."/>
            <person name="Kolisko M."/>
            <person name="Husnik F."/>
            <person name="Keeling P."/>
            <person name="Hampl V."/>
        </authorList>
    </citation>
    <scope>NUCLEOTIDE SEQUENCE</scope>
    <source>
        <strain evidence="11">STM</strain>
    </source>
</reference>
<evidence type="ECO:0000259" key="8">
    <source>
        <dbReference type="Pfam" id="PF05896"/>
    </source>
</evidence>
<comment type="caution">
    <text evidence="11">The sequence shown here is derived from an EMBL/GenBank/DDBJ whole genome shotgun (WGS) entry which is preliminary data.</text>
</comment>
<evidence type="ECO:0000256" key="6">
    <source>
        <dbReference type="ARBA" id="ARBA00023075"/>
    </source>
</evidence>
<dbReference type="PANTHER" id="PTHR37839">
    <property type="entry name" value="NA(+)-TRANSLOCATING NADH-QUINONE REDUCTASE SUBUNIT A"/>
    <property type="match status" value="1"/>
</dbReference>
<keyword evidence="3" id="KW-0520">NAD</keyword>
<evidence type="ECO:0000259" key="9">
    <source>
        <dbReference type="Pfam" id="PF11973"/>
    </source>
</evidence>
<feature type="domain" description="NqrA second alpha/beta" evidence="10">
    <location>
        <begin position="115"/>
        <end position="256"/>
    </location>
</feature>
<keyword evidence="7" id="KW-0739">Sodium transport</keyword>
<keyword evidence="4" id="KW-0915">Sodium</keyword>
<gene>
    <name evidence="11" type="ORF">EZS27_011576</name>
</gene>
<keyword evidence="5" id="KW-0406">Ion transport</keyword>
<dbReference type="Pfam" id="PF11973">
    <property type="entry name" value="NQRA_SLBB"/>
    <property type="match status" value="1"/>
</dbReference>
<organism evidence="11">
    <name type="scientific">termite gut metagenome</name>
    <dbReference type="NCBI Taxonomy" id="433724"/>
    <lineage>
        <taxon>unclassified sequences</taxon>
        <taxon>metagenomes</taxon>
        <taxon>organismal metagenomes</taxon>
    </lineage>
</organism>
<keyword evidence="6 11" id="KW-0830">Ubiquinone</keyword>